<dbReference type="SUPFAM" id="SSF48452">
    <property type="entry name" value="TPR-like"/>
    <property type="match status" value="1"/>
</dbReference>
<keyword evidence="5" id="KW-1133">Transmembrane helix</keyword>
<evidence type="ECO:0000256" key="1">
    <source>
        <dbReference type="ARBA" id="ARBA00022737"/>
    </source>
</evidence>
<feature type="repeat" description="TPR" evidence="4">
    <location>
        <begin position="97"/>
        <end position="130"/>
    </location>
</feature>
<evidence type="ECO:0000256" key="3">
    <source>
        <dbReference type="ARBA" id="ARBA00022803"/>
    </source>
</evidence>
<dbReference type="AlphaFoldDB" id="A0A6F8T3P9"/>
<keyword evidence="3 4" id="KW-0802">TPR repeat</keyword>
<reference evidence="7" key="1">
    <citation type="journal article" date="2020" name="Microbiol. Resour. Announc.">
        <title>Complete Genome Sequence of Novel Psychrotolerant Legionella Strain TUM19329, Isolated from Antarctic Lake Sediment.</title>
        <authorList>
            <person name="Shimada S."/>
            <person name="Nakai R."/>
            <person name="Aoki K."/>
            <person name="Shimoeda N."/>
            <person name="Ohno G."/>
            <person name="Miyazaki Y."/>
            <person name="Kudoh S."/>
            <person name="Imura S."/>
            <person name="Watanabe K."/>
            <person name="Ishii Y."/>
            <person name="Tateda K."/>
        </authorList>
    </citation>
    <scope>NUCLEOTIDE SEQUENCE [LARGE SCALE GENOMIC DNA]</scope>
    <source>
        <strain evidence="7">TUM19329</strain>
    </source>
</reference>
<evidence type="ECO:0000256" key="5">
    <source>
        <dbReference type="SAM" id="Phobius"/>
    </source>
</evidence>
<keyword evidence="1" id="KW-0677">Repeat</keyword>
<keyword evidence="5" id="KW-0472">Membrane</keyword>
<dbReference type="InterPro" id="IPR056413">
    <property type="entry name" value="TPR_CcmH_CycH"/>
</dbReference>
<evidence type="ECO:0000256" key="2">
    <source>
        <dbReference type="ARBA" id="ARBA00022748"/>
    </source>
</evidence>
<feature type="transmembrane region" description="Helical" evidence="5">
    <location>
        <begin position="6"/>
        <end position="25"/>
    </location>
</feature>
<dbReference type="GO" id="GO:0017004">
    <property type="term" value="P:cytochrome complex assembly"/>
    <property type="evidence" value="ECO:0007669"/>
    <property type="project" value="UniProtKB-KW"/>
</dbReference>
<dbReference type="PROSITE" id="PS50005">
    <property type="entry name" value="TPR"/>
    <property type="match status" value="1"/>
</dbReference>
<evidence type="ECO:0000256" key="4">
    <source>
        <dbReference type="PROSITE-ProRule" id="PRU00339"/>
    </source>
</evidence>
<keyword evidence="5" id="KW-0812">Transmembrane</keyword>
<evidence type="ECO:0000313" key="7">
    <source>
        <dbReference type="EMBL" id="BCA95091.1"/>
    </source>
</evidence>
<dbReference type="Pfam" id="PF23914">
    <property type="entry name" value="TPR_CcmH_CycH"/>
    <property type="match status" value="1"/>
</dbReference>
<keyword evidence="8" id="KW-1185">Reference proteome</keyword>
<keyword evidence="2" id="KW-0201">Cytochrome c-type biogenesis</keyword>
<dbReference type="InterPro" id="IPR011990">
    <property type="entry name" value="TPR-like_helical_dom_sf"/>
</dbReference>
<dbReference type="Proteomes" id="UP000502894">
    <property type="component" value="Chromosome"/>
</dbReference>
<dbReference type="PANTHER" id="PTHR47870">
    <property type="entry name" value="CYTOCHROME C-TYPE BIOGENESIS PROTEIN CCMH"/>
    <property type="match status" value="1"/>
</dbReference>
<evidence type="ECO:0000259" key="6">
    <source>
        <dbReference type="Pfam" id="PF23914"/>
    </source>
</evidence>
<name>A0A6F8T3P9_9GAMM</name>
<dbReference type="KEGG" id="lant:TUM19329_14520"/>
<feature type="transmembrane region" description="Helical" evidence="5">
    <location>
        <begin position="32"/>
        <end position="50"/>
    </location>
</feature>
<dbReference type="EMBL" id="AP022839">
    <property type="protein sequence ID" value="BCA95091.1"/>
    <property type="molecule type" value="Genomic_DNA"/>
</dbReference>
<evidence type="ECO:0000313" key="8">
    <source>
        <dbReference type="Proteomes" id="UP000502894"/>
    </source>
</evidence>
<proteinExistence type="predicted"/>
<dbReference type="InterPro" id="IPR051263">
    <property type="entry name" value="C-type_cytochrome_biogenesis"/>
</dbReference>
<sequence>MSEWWLVGVLVGISLVASGVIIYPLRRNLKVSLLVMPIIFALISTGYFFWGSFADWRKYLHHNKSRVLAQEMLKSVKNPQELIDKLAAKLDDAPESAKGWYLLGRLYTSQNDNQNASKAFAKAYYLKPGEEQFAVNYAHSLWEINSQQFSPKIIEIFDVLLKNNPKQPDALAMLAMNAFLSHAYEDAIVYWQRLLNLAPEQSEEALAIRKAIAKAQEHINTGRAE</sequence>
<dbReference type="RefSeq" id="WP_173236785.1">
    <property type="nucleotide sequence ID" value="NZ_AP022839.1"/>
</dbReference>
<organism evidence="7 8">
    <name type="scientific">Legionella antarctica</name>
    <dbReference type="NCBI Taxonomy" id="2708020"/>
    <lineage>
        <taxon>Bacteria</taxon>
        <taxon>Pseudomonadati</taxon>
        <taxon>Pseudomonadota</taxon>
        <taxon>Gammaproteobacteria</taxon>
        <taxon>Legionellales</taxon>
        <taxon>Legionellaceae</taxon>
        <taxon>Legionella</taxon>
    </lineage>
</organism>
<gene>
    <name evidence="7" type="primary">cycH</name>
    <name evidence="7" type="ORF">TUM19329_14520</name>
</gene>
<accession>A0A6F8T3P9</accession>
<protein>
    <submittedName>
        <fullName evidence="7">Cytochrome C type biogenesis protein CcmH</fullName>
    </submittedName>
</protein>
<dbReference type="InterPro" id="IPR019734">
    <property type="entry name" value="TPR_rpt"/>
</dbReference>
<feature type="domain" description="Cytochrome c-type biogenesis protein H TPR" evidence="6">
    <location>
        <begin position="80"/>
        <end position="204"/>
    </location>
</feature>
<dbReference type="PANTHER" id="PTHR47870:SF1">
    <property type="entry name" value="CYTOCHROME C-TYPE BIOGENESIS PROTEIN CCMH"/>
    <property type="match status" value="1"/>
</dbReference>
<dbReference type="Gene3D" id="1.25.40.10">
    <property type="entry name" value="Tetratricopeptide repeat domain"/>
    <property type="match status" value="1"/>
</dbReference>
<dbReference type="SMART" id="SM00028">
    <property type="entry name" value="TPR"/>
    <property type="match status" value="2"/>
</dbReference>